<feature type="non-terminal residue" evidence="1">
    <location>
        <position position="1"/>
    </location>
</feature>
<organism evidence="1">
    <name type="scientific">Phytophthora nicotianae</name>
    <name type="common">Potato buckeye rot agent</name>
    <name type="synonym">Phytophthora parasitica</name>
    <dbReference type="NCBI Taxonomy" id="4792"/>
    <lineage>
        <taxon>Eukaryota</taxon>
        <taxon>Sar</taxon>
        <taxon>Stramenopiles</taxon>
        <taxon>Oomycota</taxon>
        <taxon>Peronosporomycetes</taxon>
        <taxon>Peronosporales</taxon>
        <taxon>Peronosporaceae</taxon>
        <taxon>Phytophthora</taxon>
    </lineage>
</organism>
<dbReference type="EMBL" id="KI681179">
    <property type="protein sequence ID" value="ETL86879.1"/>
    <property type="molecule type" value="Genomic_DNA"/>
</dbReference>
<evidence type="ECO:0000313" key="1">
    <source>
        <dbReference type="EMBL" id="ETL86879.1"/>
    </source>
</evidence>
<name>W2KQJ2_PHYNI</name>
<reference evidence="1" key="1">
    <citation type="submission" date="2013-11" db="EMBL/GenBank/DDBJ databases">
        <title>The Genome Sequence of Phytophthora parasitica CHvinca01.</title>
        <authorList>
            <consortium name="The Broad Institute Genomics Platform"/>
            <person name="Russ C."/>
            <person name="Tyler B."/>
            <person name="Panabieres F."/>
            <person name="Shan W."/>
            <person name="Tripathy S."/>
            <person name="Grunwald N."/>
            <person name="Machado M."/>
            <person name="Johnson C.S."/>
            <person name="Arredondo F."/>
            <person name="Hong C."/>
            <person name="Coffey M."/>
            <person name="Young S.K."/>
            <person name="Zeng Q."/>
            <person name="Gargeya S."/>
            <person name="Fitzgerald M."/>
            <person name="Abouelleil A."/>
            <person name="Alvarado L."/>
            <person name="Chapman S.B."/>
            <person name="Gainer-Dewar J."/>
            <person name="Goldberg J."/>
            <person name="Griggs A."/>
            <person name="Gujja S."/>
            <person name="Hansen M."/>
            <person name="Howarth C."/>
            <person name="Imamovic A."/>
            <person name="Ireland A."/>
            <person name="Larimer J."/>
            <person name="McCowan C."/>
            <person name="Murphy C."/>
            <person name="Pearson M."/>
            <person name="Poon T.W."/>
            <person name="Priest M."/>
            <person name="Roberts A."/>
            <person name="Saif S."/>
            <person name="Shea T."/>
            <person name="Sykes S."/>
            <person name="Wortman J."/>
            <person name="Nusbaum C."/>
            <person name="Birren B."/>
        </authorList>
    </citation>
    <scope>NUCLEOTIDE SEQUENCE [LARGE SCALE GENOMIC DNA]</scope>
    <source>
        <strain evidence="1">CHvinca01</strain>
    </source>
</reference>
<protein>
    <submittedName>
        <fullName evidence="1">Uncharacterized protein</fullName>
    </submittedName>
</protein>
<accession>W2KQJ2</accession>
<proteinExistence type="predicted"/>
<sequence>PPPMLRPMEQYPVDARVRTIVVAQTKEAVLFHLQVNPARVRSTTTVVTRALLLIPKLAKGMSSRYQQPAPPVSFRKKTT</sequence>
<dbReference type="AlphaFoldDB" id="W2KQJ2"/>
<gene>
    <name evidence="1" type="ORF">L917_13782</name>
</gene>
<dbReference type="Proteomes" id="UP000054423">
    <property type="component" value="Unassembled WGS sequence"/>
</dbReference>